<dbReference type="PATRIC" id="fig|1354791.3.peg.1102"/>
<dbReference type="NCBIfam" id="TIGR00693">
    <property type="entry name" value="thiE"/>
    <property type="match status" value="1"/>
</dbReference>
<dbReference type="EMBL" id="CP007268">
    <property type="protein sequence ID" value="AHK78404.1"/>
    <property type="molecule type" value="Genomic_DNA"/>
</dbReference>
<dbReference type="InterPro" id="IPR013785">
    <property type="entry name" value="Aldolase_TIM"/>
</dbReference>
<evidence type="ECO:0000259" key="12">
    <source>
        <dbReference type="Pfam" id="PF02581"/>
    </source>
</evidence>
<keyword evidence="2 9" id="KW-0808">Transferase</keyword>
<evidence type="ECO:0000256" key="10">
    <source>
        <dbReference type="RuleBase" id="RU003826"/>
    </source>
</evidence>
<feature type="binding site" evidence="9">
    <location>
        <position position="114"/>
    </location>
    <ligand>
        <name>4-amino-2-methyl-5-(diphosphooxymethyl)pyrimidine</name>
        <dbReference type="ChEBI" id="CHEBI:57841"/>
    </ligand>
</feature>
<accession>W8KF41</accession>
<dbReference type="Gene3D" id="3.20.20.70">
    <property type="entry name" value="Aldolase class I"/>
    <property type="match status" value="1"/>
</dbReference>
<evidence type="ECO:0000256" key="1">
    <source>
        <dbReference type="ARBA" id="ARBA00005165"/>
    </source>
</evidence>
<name>W8KF41_9GAMM</name>
<dbReference type="PANTHER" id="PTHR20857">
    <property type="entry name" value="THIAMINE-PHOSPHATE PYROPHOSPHORYLASE"/>
    <property type="match status" value="1"/>
</dbReference>
<feature type="binding site" evidence="9">
    <location>
        <position position="95"/>
    </location>
    <ligand>
        <name>Mg(2+)</name>
        <dbReference type="ChEBI" id="CHEBI:18420"/>
    </ligand>
</feature>
<feature type="binding site" evidence="9">
    <location>
        <position position="76"/>
    </location>
    <ligand>
        <name>Mg(2+)</name>
        <dbReference type="ChEBI" id="CHEBI:18420"/>
    </ligand>
</feature>
<comment type="catalytic activity">
    <reaction evidence="6 9 10">
        <text>4-methyl-5-(2-phosphooxyethyl)-thiazole + 4-amino-2-methyl-5-(diphosphooxymethyl)pyrimidine + H(+) = thiamine phosphate + diphosphate</text>
        <dbReference type="Rhea" id="RHEA:22328"/>
        <dbReference type="ChEBI" id="CHEBI:15378"/>
        <dbReference type="ChEBI" id="CHEBI:33019"/>
        <dbReference type="ChEBI" id="CHEBI:37575"/>
        <dbReference type="ChEBI" id="CHEBI:57841"/>
        <dbReference type="ChEBI" id="CHEBI:58296"/>
        <dbReference type="EC" id="2.5.1.3"/>
    </reaction>
</comment>
<keyword evidence="4 9" id="KW-0460">Magnesium</keyword>
<dbReference type="InterPro" id="IPR036206">
    <property type="entry name" value="ThiamineP_synth_sf"/>
</dbReference>
<dbReference type="Pfam" id="PF02581">
    <property type="entry name" value="TMP-TENI"/>
    <property type="match status" value="1"/>
</dbReference>
<evidence type="ECO:0000256" key="2">
    <source>
        <dbReference type="ARBA" id="ARBA00022679"/>
    </source>
</evidence>
<evidence type="ECO:0000256" key="5">
    <source>
        <dbReference type="ARBA" id="ARBA00022977"/>
    </source>
</evidence>
<evidence type="ECO:0000313" key="14">
    <source>
        <dbReference type="Proteomes" id="UP000019442"/>
    </source>
</evidence>
<dbReference type="RefSeq" id="WP_025280757.1">
    <property type="nucleotide sequence ID" value="NZ_CP007268.1"/>
</dbReference>
<dbReference type="OrthoDB" id="9789949at2"/>
<protein>
    <recommendedName>
        <fullName evidence="9">Thiamine-phosphate synthase</fullName>
        <shortName evidence="9">TP synthase</shortName>
        <shortName evidence="9">TPS</shortName>
        <ecNumber evidence="9">2.5.1.3</ecNumber>
    </recommendedName>
    <alternativeName>
        <fullName evidence="9">Thiamine-phosphate pyrophosphorylase</fullName>
        <shortName evidence="9">TMP pyrophosphorylase</shortName>
        <shortName evidence="9">TMP-PPase</shortName>
    </alternativeName>
</protein>
<feature type="binding site" evidence="9">
    <location>
        <position position="144"/>
    </location>
    <ligand>
        <name>4-amino-2-methyl-5-(diphosphooxymethyl)pyrimidine</name>
        <dbReference type="ChEBI" id="CHEBI:57841"/>
    </ligand>
</feature>
<comment type="pathway">
    <text evidence="1 9 11">Cofactor biosynthesis; thiamine diphosphate biosynthesis; thiamine phosphate from 4-amino-2-methyl-5-diphosphomethylpyrimidine and 4-methyl-5-(2-phosphoethyl)-thiazole: step 1/1.</text>
</comment>
<evidence type="ECO:0000313" key="13">
    <source>
        <dbReference type="EMBL" id="AHK78404.1"/>
    </source>
</evidence>
<evidence type="ECO:0000256" key="7">
    <source>
        <dbReference type="ARBA" id="ARBA00047851"/>
    </source>
</evidence>
<sequence>MPTEANPLHTGLAGLYVITPADLGAQLETMVGQALDGGARVVQYRDKTTDHSRRLSEARALVSLCQEHGALLIINDDVELARACGAHGVHIGLEDSPLRRARERLGADAIIGVSCYNRLDLAHEAQEQGADYVAFGSVFPSATKPEAVHAPLSLLSRARSELHLPIAAIGGITEQNAGQVFHAGAHMAAVIQGVFGATNVRAGAARIAATARPEGCT</sequence>
<comment type="catalytic activity">
    <reaction evidence="7 9 10">
        <text>2-(2-carboxy-4-methylthiazol-5-yl)ethyl phosphate + 4-amino-2-methyl-5-(diphosphooxymethyl)pyrimidine + 2 H(+) = thiamine phosphate + CO2 + diphosphate</text>
        <dbReference type="Rhea" id="RHEA:47848"/>
        <dbReference type="ChEBI" id="CHEBI:15378"/>
        <dbReference type="ChEBI" id="CHEBI:16526"/>
        <dbReference type="ChEBI" id="CHEBI:33019"/>
        <dbReference type="ChEBI" id="CHEBI:37575"/>
        <dbReference type="ChEBI" id="CHEBI:57841"/>
        <dbReference type="ChEBI" id="CHEBI:62890"/>
        <dbReference type="EC" id="2.5.1.3"/>
    </reaction>
</comment>
<keyword evidence="3 9" id="KW-0479">Metal-binding</keyword>
<dbReference type="SUPFAM" id="SSF51391">
    <property type="entry name" value="Thiamin phosphate synthase"/>
    <property type="match status" value="1"/>
</dbReference>
<evidence type="ECO:0000256" key="3">
    <source>
        <dbReference type="ARBA" id="ARBA00022723"/>
    </source>
</evidence>
<gene>
    <name evidence="9" type="primary">thiE</name>
    <name evidence="13" type="ORF">M911_03540</name>
</gene>
<dbReference type="AlphaFoldDB" id="W8KF41"/>
<evidence type="ECO:0000256" key="9">
    <source>
        <dbReference type="HAMAP-Rule" id="MF_00097"/>
    </source>
</evidence>
<evidence type="ECO:0000256" key="8">
    <source>
        <dbReference type="ARBA" id="ARBA00047883"/>
    </source>
</evidence>
<comment type="function">
    <text evidence="9">Condenses 4-methyl-5-(beta-hydroxyethyl)thiazole monophosphate (THZ-P) and 2-methyl-4-amino-5-hydroxymethyl pyrimidine pyrophosphate (HMP-PP) to form thiamine monophosphate (TMP).</text>
</comment>
<dbReference type="PANTHER" id="PTHR20857:SF15">
    <property type="entry name" value="THIAMINE-PHOSPHATE SYNTHASE"/>
    <property type="match status" value="1"/>
</dbReference>
<feature type="binding site" evidence="9">
    <location>
        <position position="171"/>
    </location>
    <ligand>
        <name>2-[(2R,5Z)-2-carboxy-4-methylthiazol-5(2H)-ylidene]ethyl phosphate</name>
        <dbReference type="ChEBI" id="CHEBI:62899"/>
    </ligand>
</feature>
<reference evidence="13 14" key="1">
    <citation type="journal article" date="2014" name="J Genomics">
        <title>Draft Genome Sequence of the Extremely Halophilic Phototrophic Purple Sulfur Bacterium Halorhodospira halochloris.</title>
        <authorList>
            <person name="Singh K.S."/>
            <person name="Kirksey J."/>
            <person name="Hoff W.D."/>
            <person name="Deole R."/>
        </authorList>
    </citation>
    <scope>NUCLEOTIDE SEQUENCE [LARGE SCALE GENOMIC DNA]</scope>
    <source>
        <strain evidence="13 14">A</strain>
    </source>
</reference>
<evidence type="ECO:0000256" key="4">
    <source>
        <dbReference type="ARBA" id="ARBA00022842"/>
    </source>
</evidence>
<dbReference type="EC" id="2.5.1.3" evidence="9"/>
<organism evidence="13 14">
    <name type="scientific">Ectothiorhodospira haloalkaliphila</name>
    <dbReference type="NCBI Taxonomy" id="421628"/>
    <lineage>
        <taxon>Bacteria</taxon>
        <taxon>Pseudomonadati</taxon>
        <taxon>Pseudomonadota</taxon>
        <taxon>Gammaproteobacteria</taxon>
        <taxon>Chromatiales</taxon>
        <taxon>Ectothiorhodospiraceae</taxon>
        <taxon>Ectothiorhodospira</taxon>
    </lineage>
</organism>
<dbReference type="GO" id="GO:0009228">
    <property type="term" value="P:thiamine biosynthetic process"/>
    <property type="evidence" value="ECO:0007669"/>
    <property type="project" value="UniProtKB-KW"/>
</dbReference>
<proteinExistence type="inferred from homology"/>
<comment type="catalytic activity">
    <reaction evidence="8 9 10">
        <text>2-[(2R,5Z)-2-carboxy-4-methylthiazol-5(2H)-ylidene]ethyl phosphate + 4-amino-2-methyl-5-(diphosphooxymethyl)pyrimidine + 2 H(+) = thiamine phosphate + CO2 + diphosphate</text>
        <dbReference type="Rhea" id="RHEA:47844"/>
        <dbReference type="ChEBI" id="CHEBI:15378"/>
        <dbReference type="ChEBI" id="CHEBI:16526"/>
        <dbReference type="ChEBI" id="CHEBI:33019"/>
        <dbReference type="ChEBI" id="CHEBI:37575"/>
        <dbReference type="ChEBI" id="CHEBI:57841"/>
        <dbReference type="ChEBI" id="CHEBI:62899"/>
        <dbReference type="EC" id="2.5.1.3"/>
    </reaction>
</comment>
<keyword evidence="14" id="KW-1185">Reference proteome</keyword>
<feature type="binding site" evidence="9">
    <location>
        <begin position="43"/>
        <end position="47"/>
    </location>
    <ligand>
        <name>4-amino-2-methyl-5-(diphosphooxymethyl)pyrimidine</name>
        <dbReference type="ChEBI" id="CHEBI:57841"/>
    </ligand>
</feature>
<keyword evidence="5 9" id="KW-0784">Thiamine biosynthesis</keyword>
<dbReference type="InterPro" id="IPR022998">
    <property type="entry name" value="ThiamineP_synth_TenI"/>
</dbReference>
<dbReference type="GO" id="GO:0005737">
    <property type="term" value="C:cytoplasm"/>
    <property type="evidence" value="ECO:0007669"/>
    <property type="project" value="TreeGrafter"/>
</dbReference>
<dbReference type="Proteomes" id="UP000019442">
    <property type="component" value="Chromosome"/>
</dbReference>
<evidence type="ECO:0000256" key="11">
    <source>
        <dbReference type="RuleBase" id="RU004253"/>
    </source>
</evidence>
<feature type="binding site" evidence="9">
    <location>
        <position position="75"/>
    </location>
    <ligand>
        <name>4-amino-2-methyl-5-(diphosphooxymethyl)pyrimidine</name>
        <dbReference type="ChEBI" id="CHEBI:57841"/>
    </ligand>
</feature>
<dbReference type="GO" id="GO:0000287">
    <property type="term" value="F:magnesium ion binding"/>
    <property type="evidence" value="ECO:0007669"/>
    <property type="project" value="UniProtKB-UniRule"/>
</dbReference>
<dbReference type="HAMAP" id="MF_00097">
    <property type="entry name" value="TMP_synthase"/>
    <property type="match status" value="1"/>
</dbReference>
<comment type="similarity">
    <text evidence="9 10">Belongs to the thiamine-phosphate synthase family.</text>
</comment>
<comment type="caution">
    <text evidence="9">Lacks conserved residue(s) required for the propagation of feature annotation.</text>
</comment>
<feature type="domain" description="Thiamine phosphate synthase/TenI" evidence="12">
    <location>
        <begin position="15"/>
        <end position="194"/>
    </location>
</feature>
<dbReference type="GO" id="GO:0009229">
    <property type="term" value="P:thiamine diphosphate biosynthetic process"/>
    <property type="evidence" value="ECO:0007669"/>
    <property type="project" value="UniProtKB-UniRule"/>
</dbReference>
<evidence type="ECO:0000256" key="6">
    <source>
        <dbReference type="ARBA" id="ARBA00047334"/>
    </source>
</evidence>
<dbReference type="KEGG" id="hhc:M911_03540"/>
<dbReference type="InterPro" id="IPR034291">
    <property type="entry name" value="TMP_synthase"/>
</dbReference>
<dbReference type="CDD" id="cd00564">
    <property type="entry name" value="TMP_TenI"/>
    <property type="match status" value="1"/>
</dbReference>
<dbReference type="GO" id="GO:0004789">
    <property type="term" value="F:thiamine-phosphate diphosphorylase activity"/>
    <property type="evidence" value="ECO:0007669"/>
    <property type="project" value="UniProtKB-UniRule"/>
</dbReference>
<dbReference type="UniPathway" id="UPA00060">
    <property type="reaction ID" value="UER00141"/>
</dbReference>
<feature type="binding site" evidence="9">
    <location>
        <begin position="141"/>
        <end position="143"/>
    </location>
    <ligand>
        <name>2-[(2R,5Z)-2-carboxy-4-methylthiazol-5(2H)-ylidene]ethyl phosphate</name>
        <dbReference type="ChEBI" id="CHEBI:62899"/>
    </ligand>
</feature>
<comment type="cofactor">
    <cofactor evidence="9">
        <name>Mg(2+)</name>
        <dbReference type="ChEBI" id="CHEBI:18420"/>
    </cofactor>
    <text evidence="9">Binds 1 Mg(2+) ion per subunit.</text>
</comment>
<dbReference type="HOGENOM" id="CLU_018272_3_1_6"/>
<reference evidence="14" key="2">
    <citation type="submission" date="2014-02" db="EMBL/GenBank/DDBJ databases">
        <title>Draft Genome Sequence of extremely halophilic bacteria Halorhodospira halochloris.</title>
        <authorList>
            <person name="Singh K.S."/>
        </authorList>
    </citation>
    <scope>NUCLEOTIDE SEQUENCE [LARGE SCALE GENOMIC DNA]</scope>
    <source>
        <strain evidence="14">A</strain>
    </source>
</reference>